<sequence>MTAPLTLLIVEDETPLAEMHAEYIRHIPGFSQILLVGKPGAGPNDDRAF</sequence>
<protein>
    <recommendedName>
        <fullName evidence="3">Two-component response regulator</fullName>
    </recommendedName>
</protein>
<evidence type="ECO:0008006" key="3">
    <source>
        <dbReference type="Google" id="ProtNLM"/>
    </source>
</evidence>
<gene>
    <name evidence="1" type="ORF">EIMP300_71290</name>
</gene>
<dbReference type="AlphaFoldDB" id="A0A8S0FZK9"/>
<dbReference type="Proteomes" id="UP000467488">
    <property type="component" value="Chromosome"/>
</dbReference>
<reference evidence="1 2" key="1">
    <citation type="submission" date="2020-01" db="EMBL/GenBank/DDBJ databases">
        <title>Dynamics of blaIMP-6 dissemination in carbapenem resistant Enterobacteriacea isolated from regional surveillance in Osaka, Japan.</title>
        <authorList>
            <person name="Abe R."/>
            <person name="Akeda Y."/>
            <person name="Sugawara Y."/>
            <person name="Yamamoto N."/>
            <person name="Tomono K."/>
            <person name="Takeuchi D."/>
            <person name="Kawahara R."/>
            <person name="Hamada S."/>
        </authorList>
    </citation>
    <scope>NUCLEOTIDE SEQUENCE [LARGE SCALE GENOMIC DNA]</scope>
    <source>
        <strain evidence="1 2">E300</strain>
    </source>
</reference>
<evidence type="ECO:0000313" key="2">
    <source>
        <dbReference type="Proteomes" id="UP000467488"/>
    </source>
</evidence>
<organism evidence="1 2">
    <name type="scientific">Escherichia coli</name>
    <dbReference type="NCBI Taxonomy" id="562"/>
    <lineage>
        <taxon>Bacteria</taxon>
        <taxon>Pseudomonadati</taxon>
        <taxon>Pseudomonadota</taxon>
        <taxon>Gammaproteobacteria</taxon>
        <taxon>Enterobacterales</taxon>
        <taxon>Enterobacteriaceae</taxon>
        <taxon>Escherichia</taxon>
    </lineage>
</organism>
<dbReference type="EMBL" id="AP022360">
    <property type="protein sequence ID" value="BBU85729.1"/>
    <property type="molecule type" value="Genomic_DNA"/>
</dbReference>
<name>A0A8S0FZK9_ECOLX</name>
<proteinExistence type="predicted"/>
<accession>A0A8S0FZK9</accession>
<evidence type="ECO:0000313" key="1">
    <source>
        <dbReference type="EMBL" id="BBU85729.1"/>
    </source>
</evidence>